<name>A0A7S3JNV4_9STRA</name>
<dbReference type="SUPFAM" id="SSF82199">
    <property type="entry name" value="SET domain"/>
    <property type="match status" value="1"/>
</dbReference>
<feature type="compositionally biased region" description="Basic and acidic residues" evidence="1">
    <location>
        <begin position="360"/>
        <end position="377"/>
    </location>
</feature>
<dbReference type="Gene3D" id="2.170.270.10">
    <property type="entry name" value="SET domain"/>
    <property type="match status" value="1"/>
</dbReference>
<protein>
    <recommendedName>
        <fullName evidence="3">SET domain-containing protein</fullName>
    </recommendedName>
</protein>
<gene>
    <name evidence="2" type="ORF">ALAG00032_LOCUS1042</name>
</gene>
<evidence type="ECO:0000313" key="2">
    <source>
        <dbReference type="EMBL" id="CAE0360312.1"/>
    </source>
</evidence>
<dbReference type="CDD" id="cd08161">
    <property type="entry name" value="SET"/>
    <property type="match status" value="1"/>
</dbReference>
<sequence length="692" mass="77481">MLRVRAKKRKKKQVVPRRYRPPGAAARKIMCGGDELAMEVLAPEICISLAGGLGADMSEKIQVVRLECGPMRGERGVVARAEIEARSVLPYAGLIVADDELASLLWQEPRAVAHCLMYRYEFAGPQISVLPYLQSPSCAPAPFVNCARGPHSTEAIVWQTSRTLDKSNEEISLKLSWRSWGSEHIGARIRRTVDGGGFADGTVVAWLDANESDFVVNDIPAALWRVKYDDNSVLAGDFQDLELHEILSSAKAPLPVETTTLDLPSIPNRACSEESVVSTNANKQANCHFEEVTADGAVLGVYVVASRKIMRGEPLLVTYGCEFWSGWIQRRSRLEELERAADTLCNSCYELIKAIDSERDGQADDDQRITTTNDHHPLSSSSSISCCDENNNMMIDENTTNEQASKRHQVPTRIDRHEVWRYLIGIPFQAQRTIRGERGCLAVVVGLAVEPPAECSLTEFQINDRVEGYWRGSAPSFAATVAGFDQEGNAYLDYDDGFKEVTDLVLPLRSQREWIQMETVQVGTWVRHFEHITANGRSRREGIVVSKMFAQDGGLLLNVMTDDGFLETEQPARDWEPLLVVRFATNNEQRVMNIDQLLFMQPLFINAQTEEPLFADASSANKQLFSFLDHGEHVHQHLVQYFFHSNDPREDHKENTQQNNDEKIPPCLKVDIARVLTEVGLPRMPKLARGCA</sequence>
<evidence type="ECO:0000256" key="1">
    <source>
        <dbReference type="SAM" id="MobiDB-lite"/>
    </source>
</evidence>
<accession>A0A7S3JNV4</accession>
<organism evidence="2">
    <name type="scientific">Aureoumbra lagunensis</name>
    <dbReference type="NCBI Taxonomy" id="44058"/>
    <lineage>
        <taxon>Eukaryota</taxon>
        <taxon>Sar</taxon>
        <taxon>Stramenopiles</taxon>
        <taxon>Ochrophyta</taxon>
        <taxon>Pelagophyceae</taxon>
        <taxon>Pelagomonadales</taxon>
        <taxon>Aureoumbra</taxon>
    </lineage>
</organism>
<evidence type="ECO:0008006" key="3">
    <source>
        <dbReference type="Google" id="ProtNLM"/>
    </source>
</evidence>
<dbReference type="InterPro" id="IPR046341">
    <property type="entry name" value="SET_dom_sf"/>
</dbReference>
<proteinExistence type="predicted"/>
<feature type="region of interest" description="Disordered" evidence="1">
    <location>
        <begin position="360"/>
        <end position="385"/>
    </location>
</feature>
<dbReference type="EMBL" id="HBIJ01001424">
    <property type="protein sequence ID" value="CAE0360312.1"/>
    <property type="molecule type" value="Transcribed_RNA"/>
</dbReference>
<reference evidence="2" key="1">
    <citation type="submission" date="2021-01" db="EMBL/GenBank/DDBJ databases">
        <authorList>
            <person name="Corre E."/>
            <person name="Pelletier E."/>
            <person name="Niang G."/>
            <person name="Scheremetjew M."/>
            <person name="Finn R."/>
            <person name="Kale V."/>
            <person name="Holt S."/>
            <person name="Cochrane G."/>
            <person name="Meng A."/>
            <person name="Brown T."/>
            <person name="Cohen L."/>
        </authorList>
    </citation>
    <scope>NUCLEOTIDE SEQUENCE</scope>
    <source>
        <strain evidence="2">CCMP1510</strain>
    </source>
</reference>
<dbReference type="AlphaFoldDB" id="A0A7S3JNV4"/>